<sequence length="521" mass="62507">MKTLRIRNIINLFLFHEYFISGAFVFNKDTSKIYGNIQVKADTEPILILDKSFENLYQVFTNFSPYKNIFKQTGEKYISKSMMYFLNVCYKYNFFNDNFATYDSELDDVIGNFIDLNSYTNNIGAFLKEVKYIYHTEQFKSVILCLEKILNIVTQFNDAIDKLNYGLLNLHSQLKFKNKEEIENDEYHNRVLLLIIKLSFSLSQNIMKLFNEKMLDNKEKIFVICKEWREVSIRDKFYICYGEEYPGFEDSIEKFISFQIENSFELLEIHADEMQNILDKCEDLNKSQDYTNEKTMKYFEFLYSFEIYRFKLDKYLSIYKDSDFYQSRIRYLEKKQKFLEYLKSKLNILEIIKGKMYSPNSKLKNIYDKINILFLLSLKYHFKSFEKYFEDKINEYLTRNSEEHENMIEIIIKKLGISKITAEMYFKCFLSNIYEFEMISSSTIKYFSIVSYFISIDSTARYNALISVVKNLVECIRSFNSNGEDDSDVSIYVEYDNMVKILLKKIYSKKFTSVEFYFNGN</sequence>
<organism evidence="1 2">
    <name type="scientific">Anncaliia algerae PRA339</name>
    <dbReference type="NCBI Taxonomy" id="1288291"/>
    <lineage>
        <taxon>Eukaryota</taxon>
        <taxon>Fungi</taxon>
        <taxon>Fungi incertae sedis</taxon>
        <taxon>Microsporidia</taxon>
        <taxon>Tubulinosematoidea</taxon>
        <taxon>Tubulinosematidae</taxon>
        <taxon>Anncaliia</taxon>
    </lineage>
</organism>
<gene>
    <name evidence="1" type="ORF">H312_00056</name>
</gene>
<dbReference type="VEuPathDB" id="MicrosporidiaDB:H312_00056"/>
<reference evidence="2" key="1">
    <citation type="submission" date="2013-02" db="EMBL/GenBank/DDBJ databases">
        <authorList>
            <consortium name="The Broad Institute Genome Sequencing Platform"/>
            <person name="Cuomo C."/>
            <person name="Becnel J."/>
            <person name="Sanscrainte N."/>
            <person name="Walker B."/>
            <person name="Young S.K."/>
            <person name="Zeng Q."/>
            <person name="Gargeya S."/>
            <person name="Fitzgerald M."/>
            <person name="Haas B."/>
            <person name="Abouelleil A."/>
            <person name="Alvarado L."/>
            <person name="Arachchi H.M."/>
            <person name="Berlin A.M."/>
            <person name="Chapman S.B."/>
            <person name="Dewar J."/>
            <person name="Goldberg J."/>
            <person name="Griggs A."/>
            <person name="Gujja S."/>
            <person name="Hansen M."/>
            <person name="Howarth C."/>
            <person name="Imamovic A."/>
            <person name="Larimer J."/>
            <person name="McCowan C."/>
            <person name="Murphy C."/>
            <person name="Neiman D."/>
            <person name="Pearson M."/>
            <person name="Priest M."/>
            <person name="Roberts A."/>
            <person name="Saif S."/>
            <person name="Shea T."/>
            <person name="Sisk P."/>
            <person name="Sykes S."/>
            <person name="Wortman J."/>
            <person name="Nusbaum C."/>
            <person name="Birren B."/>
        </authorList>
    </citation>
    <scope>NUCLEOTIDE SEQUENCE [LARGE SCALE GENOMIC DNA]</scope>
    <source>
        <strain evidence="2">PRA339</strain>
    </source>
</reference>
<keyword evidence="2" id="KW-1185">Reference proteome</keyword>
<evidence type="ECO:0000313" key="1">
    <source>
        <dbReference type="EMBL" id="KCZ82398.1"/>
    </source>
</evidence>
<dbReference type="HOGENOM" id="CLU_560904_0_0_1"/>
<dbReference type="Proteomes" id="UP000030655">
    <property type="component" value="Unassembled WGS sequence"/>
</dbReference>
<dbReference type="EMBL" id="KK365130">
    <property type="protein sequence ID" value="KCZ82398.1"/>
    <property type="molecule type" value="Genomic_DNA"/>
</dbReference>
<name>A0A059F522_9MICR</name>
<evidence type="ECO:0000313" key="2">
    <source>
        <dbReference type="Proteomes" id="UP000030655"/>
    </source>
</evidence>
<accession>A0A059F522</accession>
<protein>
    <submittedName>
        <fullName evidence="1">Uncharacterized protein</fullName>
    </submittedName>
</protein>
<reference evidence="1 2" key="2">
    <citation type="submission" date="2014-03" db="EMBL/GenBank/DDBJ databases">
        <title>The Genome Sequence of Anncaliia algerae insect isolate PRA339.</title>
        <authorList>
            <consortium name="The Broad Institute Genome Sequencing Platform"/>
            <consortium name="The Broad Institute Genome Sequencing Center for Infectious Disease"/>
            <person name="Cuomo C."/>
            <person name="Becnel J."/>
            <person name="Sanscrainte N."/>
            <person name="Walker B."/>
            <person name="Young S.K."/>
            <person name="Zeng Q."/>
            <person name="Gargeya S."/>
            <person name="Fitzgerald M."/>
            <person name="Haas B."/>
            <person name="Abouelleil A."/>
            <person name="Alvarado L."/>
            <person name="Arachchi H.M."/>
            <person name="Berlin A.M."/>
            <person name="Chapman S.B."/>
            <person name="Dewar J."/>
            <person name="Goldberg J."/>
            <person name="Griggs A."/>
            <person name="Gujja S."/>
            <person name="Hansen M."/>
            <person name="Howarth C."/>
            <person name="Imamovic A."/>
            <person name="Larimer J."/>
            <person name="McCowan C."/>
            <person name="Murphy C."/>
            <person name="Neiman D."/>
            <person name="Pearson M."/>
            <person name="Priest M."/>
            <person name="Roberts A."/>
            <person name="Saif S."/>
            <person name="Shea T."/>
            <person name="Sisk P."/>
            <person name="Sykes S."/>
            <person name="Wortman J."/>
            <person name="Nusbaum C."/>
            <person name="Birren B."/>
        </authorList>
    </citation>
    <scope>NUCLEOTIDE SEQUENCE [LARGE SCALE GENOMIC DNA]</scope>
    <source>
        <strain evidence="1 2">PRA339</strain>
    </source>
</reference>
<dbReference type="OrthoDB" id="10315852at2759"/>
<dbReference type="AlphaFoldDB" id="A0A059F522"/>
<proteinExistence type="predicted"/>